<dbReference type="Proteomes" id="UP000075288">
    <property type="component" value="Unassembled WGS sequence"/>
</dbReference>
<evidence type="ECO:0000313" key="1">
    <source>
        <dbReference type="EMBL" id="KYC62954.1"/>
    </source>
</evidence>
<protein>
    <submittedName>
        <fullName evidence="1">Uncharacterized protein</fullName>
    </submittedName>
</protein>
<name>A0A150K212_HEYCO</name>
<comment type="caution">
    <text evidence="1">The sequence shown here is derived from an EMBL/GenBank/DDBJ whole genome shotgun (WGS) entry which is preliminary data.</text>
</comment>
<proteinExistence type="predicted"/>
<evidence type="ECO:0000313" key="2">
    <source>
        <dbReference type="Proteomes" id="UP000075288"/>
    </source>
</evidence>
<accession>A0A150K212</accession>
<dbReference type="AlphaFoldDB" id="A0A150K212"/>
<dbReference type="EMBL" id="LQYG01000042">
    <property type="protein sequence ID" value="KYC62954.1"/>
    <property type="molecule type" value="Genomic_DNA"/>
</dbReference>
<organism evidence="1 2">
    <name type="scientific">Heyndrickxia coagulans</name>
    <name type="common">Weizmannia coagulans</name>
    <dbReference type="NCBI Taxonomy" id="1398"/>
    <lineage>
        <taxon>Bacteria</taxon>
        <taxon>Bacillati</taxon>
        <taxon>Bacillota</taxon>
        <taxon>Bacilli</taxon>
        <taxon>Bacillales</taxon>
        <taxon>Bacillaceae</taxon>
        <taxon>Heyndrickxia</taxon>
    </lineage>
</organism>
<dbReference type="PATRIC" id="fig|1398.24.peg.3392"/>
<sequence>MRGCELRKQQNDRLDDTISKVAEILPVLKIATVKNKTT</sequence>
<reference evidence="1 2" key="1">
    <citation type="submission" date="2016-01" db="EMBL/GenBank/DDBJ databases">
        <title>Genome Sequences of Twelve Sporeforming Bacillus Species Isolated from Foods.</title>
        <authorList>
            <person name="Berendsen E.M."/>
            <person name="Wells-Bennik M.H."/>
            <person name="Krawcyk A.O."/>
            <person name="De Jong A."/>
            <person name="Holsappel S."/>
            <person name="Eijlander R.T."/>
            <person name="Kuipers O.P."/>
        </authorList>
    </citation>
    <scope>NUCLEOTIDE SEQUENCE [LARGE SCALE GENOMIC DNA]</scope>
    <source>
        <strain evidence="1 2">B4098</strain>
    </source>
</reference>
<gene>
    <name evidence="1" type="ORF">B4098_0359</name>
</gene>